<dbReference type="InterPro" id="IPR021466">
    <property type="entry name" value="Put_rhamnosyl_transferase"/>
</dbReference>
<feature type="region of interest" description="Disordered" evidence="1">
    <location>
        <begin position="286"/>
        <end position="337"/>
    </location>
</feature>
<dbReference type="RefSeq" id="WP_073418599.1">
    <property type="nucleotide sequence ID" value="NZ_FQVX01000001.1"/>
</dbReference>
<name>A0A1M5E4Y2_9ACTN</name>
<dbReference type="Pfam" id="PF11316">
    <property type="entry name" value="Rhamno_transf"/>
    <property type="match status" value="1"/>
</dbReference>
<dbReference type="Proteomes" id="UP000184471">
    <property type="component" value="Unassembled WGS sequence"/>
</dbReference>
<protein>
    <submittedName>
        <fullName evidence="2">Putative rhamnosyl transferase</fullName>
    </submittedName>
</protein>
<evidence type="ECO:0000256" key="1">
    <source>
        <dbReference type="SAM" id="MobiDB-lite"/>
    </source>
</evidence>
<organism evidence="2 3">
    <name type="scientific">Geodermatophilus nigrescens</name>
    <dbReference type="NCBI Taxonomy" id="1070870"/>
    <lineage>
        <taxon>Bacteria</taxon>
        <taxon>Bacillati</taxon>
        <taxon>Actinomycetota</taxon>
        <taxon>Actinomycetes</taxon>
        <taxon>Geodermatophilales</taxon>
        <taxon>Geodermatophilaceae</taxon>
        <taxon>Geodermatophilus</taxon>
    </lineage>
</organism>
<feature type="compositionally biased region" description="Polar residues" evidence="1">
    <location>
        <begin position="292"/>
        <end position="305"/>
    </location>
</feature>
<accession>A0A1M5E4Y2</accession>
<keyword evidence="2" id="KW-0808">Transferase</keyword>
<evidence type="ECO:0000313" key="3">
    <source>
        <dbReference type="Proteomes" id="UP000184471"/>
    </source>
</evidence>
<dbReference type="GO" id="GO:0016740">
    <property type="term" value="F:transferase activity"/>
    <property type="evidence" value="ECO:0007669"/>
    <property type="project" value="UniProtKB-KW"/>
</dbReference>
<sequence>MTAPGTHALLTRFNLPSRGHESLVRAQEDWLRNRVELFERHCLPSVLAQTRQDFSWLVYLDPASPRWLLEWVDGHRRSGHFTALFREEVPRADLLADIRAAAGHRPGDLLTTNLDNDDGLARDFVARIQDAAVPSARAALYVGDGLIVRGDRVYRRLDRYNAFCSVRESWDAPVTCWSDWHTGLADHMPAVVLRGDPGWLQVVHGGNVSNRVRGRRTRPSAHAAAFPGLPEDLPDPGRGALTADALAAGPVRAVREGGRAAAKSVVHAVLGREALDRVKYAAATVRHRSRSQETAGANPVTSSASARMLPVDGAAGLPNRENGVADPVGGRQDGGRP</sequence>
<dbReference type="EMBL" id="FQVX01000001">
    <property type="protein sequence ID" value="SHF74297.1"/>
    <property type="molecule type" value="Genomic_DNA"/>
</dbReference>
<proteinExistence type="predicted"/>
<reference evidence="2 3" key="1">
    <citation type="submission" date="2016-11" db="EMBL/GenBank/DDBJ databases">
        <authorList>
            <person name="Jaros S."/>
            <person name="Januszkiewicz K."/>
            <person name="Wedrychowicz H."/>
        </authorList>
    </citation>
    <scope>NUCLEOTIDE SEQUENCE [LARGE SCALE GENOMIC DNA]</scope>
    <source>
        <strain evidence="2 3">DSM 45408</strain>
    </source>
</reference>
<keyword evidence="3" id="KW-1185">Reference proteome</keyword>
<evidence type="ECO:0000313" key="2">
    <source>
        <dbReference type="EMBL" id="SHF74297.1"/>
    </source>
</evidence>
<dbReference type="OrthoDB" id="9771846at2"/>
<gene>
    <name evidence="2" type="ORF">SAMN05444351_0655</name>
</gene>
<dbReference type="STRING" id="1070870.SAMN05444351_0655"/>
<dbReference type="AlphaFoldDB" id="A0A1M5E4Y2"/>